<dbReference type="GO" id="GO:0006936">
    <property type="term" value="P:muscle contraction"/>
    <property type="evidence" value="ECO:0007669"/>
    <property type="project" value="TreeGrafter"/>
</dbReference>
<dbReference type="PANTHER" id="PTHR10901:SF3">
    <property type="entry name" value="LEIOMODIN-3"/>
    <property type="match status" value="1"/>
</dbReference>
<feature type="region of interest" description="Disordered" evidence="11">
    <location>
        <begin position="48"/>
        <end position="67"/>
    </location>
</feature>
<keyword evidence="3" id="KW-0963">Cytoplasm</keyword>
<dbReference type="EMBL" id="JACASE010000004">
    <property type="protein sequence ID" value="KAF6474674.1"/>
    <property type="molecule type" value="Genomic_DNA"/>
</dbReference>
<organism evidence="12 13">
    <name type="scientific">Rousettus aegyptiacus</name>
    <name type="common">Egyptian fruit bat</name>
    <name type="synonym">Pteropus aegyptiacus</name>
    <dbReference type="NCBI Taxonomy" id="9407"/>
    <lineage>
        <taxon>Eukaryota</taxon>
        <taxon>Metazoa</taxon>
        <taxon>Chordata</taxon>
        <taxon>Craniata</taxon>
        <taxon>Vertebrata</taxon>
        <taxon>Euteleostomi</taxon>
        <taxon>Mammalia</taxon>
        <taxon>Eutheria</taxon>
        <taxon>Laurasiatheria</taxon>
        <taxon>Chiroptera</taxon>
        <taxon>Yinpterochiroptera</taxon>
        <taxon>Pteropodoidea</taxon>
        <taxon>Pteropodidae</taxon>
        <taxon>Rousettinae</taxon>
        <taxon>Rousettus</taxon>
    </lineage>
</organism>
<dbReference type="GO" id="GO:0005865">
    <property type="term" value="C:striated muscle thin filament"/>
    <property type="evidence" value="ECO:0007669"/>
    <property type="project" value="TreeGrafter"/>
</dbReference>
<comment type="subunit">
    <text evidence="8">May interact with tropomyosin alpha (TPM1/2) N-terminus. Interacts with KLHL40; leading to stabilization.</text>
</comment>
<protein>
    <recommendedName>
        <fullName evidence="9">Leiomodin-3</fullName>
    </recommendedName>
</protein>
<evidence type="ECO:0000256" key="6">
    <source>
        <dbReference type="ARBA" id="ARBA00037833"/>
    </source>
</evidence>
<keyword evidence="5" id="KW-0206">Cytoskeleton</keyword>
<evidence type="ECO:0000256" key="7">
    <source>
        <dbReference type="ARBA" id="ARBA00059453"/>
    </source>
</evidence>
<feature type="compositionally biased region" description="Polar residues" evidence="11">
    <location>
        <begin position="201"/>
        <end position="211"/>
    </location>
</feature>
<evidence type="ECO:0000313" key="12">
    <source>
        <dbReference type="EMBL" id="KAF6474674.1"/>
    </source>
</evidence>
<keyword evidence="4 10" id="KW-0175">Coiled coil</keyword>
<evidence type="ECO:0000256" key="10">
    <source>
        <dbReference type="SAM" id="Coils"/>
    </source>
</evidence>
<dbReference type="InterPro" id="IPR004934">
    <property type="entry name" value="TMOD"/>
</dbReference>
<sequence>MSEHSRNSDQELFGEELDEDKILANLSPEELEELQSEMEVMAPDPKLPVGMIQKDQTDKPPTGNFNHKSLVDYMYWQKASRRMLEDERVPVTFVPSEENTQEQLEERDKSNKKVSQYLKEKLNNEITANKRESKGSNNVQESDNEDNNEDDDDDEDDEDEEEDDDDDDDDDEDDEGENESEGSDEKTKREDKGEVKEQVRNGKNNCQQVTNKAFEEQKDRQEAQEKSEKKVSKLDPKKLALDTSFLKVSARPSGNQTDLDGSLRRVRQNDPDMKELNLNNIENIPKEMLLDFVNAMKKNKHIRTFSLANVGADENTAFALANMLRENRSITTLNIESNFITGKGIVAIMRCLQFNETLTELRFHNQRHMLGHHAEMEISRLLKANNTLLKMGYHFELPGPRMVVTNLLTRNQDKQRQKRQEEQKQQQLKEQRRLIAMLENGLGLPPGMWEMLGGPMPDSRMQEFLQPLPHPPNPQAVPFSRQNEVMKKPSQPPQYRTDPDSFRVVKLKRIQRKSRMPEDREPPEKTNLKDVIKTLKPVPRNRPPPLVEITPRDQLLNDIRHSNVAYLKPVQLPKELE</sequence>
<comment type="function">
    <text evidence="7">Essential for the organization of sarcomeric actin thin filaments in skeletal muscle. Increases the rate of actin polymerization.</text>
</comment>
<reference evidence="12 13" key="1">
    <citation type="journal article" date="2020" name="Nature">
        <title>Six reference-quality genomes reveal evolution of bat adaptations.</title>
        <authorList>
            <person name="Jebb D."/>
            <person name="Huang Z."/>
            <person name="Pippel M."/>
            <person name="Hughes G.M."/>
            <person name="Lavrichenko K."/>
            <person name="Devanna P."/>
            <person name="Winkler S."/>
            <person name="Jermiin L.S."/>
            <person name="Skirmuntt E.C."/>
            <person name="Katzourakis A."/>
            <person name="Burkitt-Gray L."/>
            <person name="Ray D.A."/>
            <person name="Sullivan K.A.M."/>
            <person name="Roscito J.G."/>
            <person name="Kirilenko B.M."/>
            <person name="Davalos L.M."/>
            <person name="Corthals A.P."/>
            <person name="Power M.L."/>
            <person name="Jones G."/>
            <person name="Ransome R.D."/>
            <person name="Dechmann D.K.N."/>
            <person name="Locatelli A.G."/>
            <person name="Puechmaille S.J."/>
            <person name="Fedrigo O."/>
            <person name="Jarvis E.D."/>
            <person name="Hiller M."/>
            <person name="Vernes S.C."/>
            <person name="Myers E.W."/>
            <person name="Teeling E.C."/>
        </authorList>
    </citation>
    <scope>NUCLEOTIDE SEQUENCE [LARGE SCALE GENOMIC DNA]</scope>
    <source>
        <strain evidence="12">MRouAeg1</strain>
        <tissue evidence="12">Muscle</tissue>
    </source>
</reference>
<evidence type="ECO:0000256" key="1">
    <source>
        <dbReference type="ARBA" id="ARBA00004245"/>
    </source>
</evidence>
<dbReference type="SUPFAM" id="SSF52047">
    <property type="entry name" value="RNI-like"/>
    <property type="match status" value="1"/>
</dbReference>
<dbReference type="AlphaFoldDB" id="A0A7J8HQP4"/>
<dbReference type="FunFam" id="3.80.10.10:FF:000078">
    <property type="entry name" value="Leiomodin 3"/>
    <property type="match status" value="1"/>
</dbReference>
<dbReference type="GO" id="GO:0031430">
    <property type="term" value="C:M band"/>
    <property type="evidence" value="ECO:0007669"/>
    <property type="project" value="UniProtKB-SubCell"/>
</dbReference>
<feature type="compositionally biased region" description="Basic and acidic residues" evidence="11">
    <location>
        <begin position="213"/>
        <end position="235"/>
    </location>
</feature>
<evidence type="ECO:0000256" key="9">
    <source>
        <dbReference type="ARBA" id="ARBA00070923"/>
    </source>
</evidence>
<dbReference type="GO" id="GO:0007015">
    <property type="term" value="P:actin filament organization"/>
    <property type="evidence" value="ECO:0007669"/>
    <property type="project" value="TreeGrafter"/>
</dbReference>
<dbReference type="Pfam" id="PF03250">
    <property type="entry name" value="Tropomodulin"/>
    <property type="match status" value="1"/>
</dbReference>
<evidence type="ECO:0000256" key="8">
    <source>
        <dbReference type="ARBA" id="ARBA00063674"/>
    </source>
</evidence>
<comment type="subcellular location">
    <subcellularLocation>
        <location evidence="1">Cytoplasm</location>
        <location evidence="1">Cytoskeleton</location>
    </subcellularLocation>
    <subcellularLocation>
        <location evidence="6">Cytoplasm</location>
        <location evidence="6">Myofibril</location>
        <location evidence="6">Sarcomere</location>
        <location evidence="6">M line</location>
    </subcellularLocation>
</comment>
<dbReference type="Gene3D" id="3.80.10.10">
    <property type="entry name" value="Ribonuclease Inhibitor"/>
    <property type="match status" value="1"/>
</dbReference>
<accession>A0A7J8HQP4</accession>
<evidence type="ECO:0000256" key="3">
    <source>
        <dbReference type="ARBA" id="ARBA00022490"/>
    </source>
</evidence>
<dbReference type="Proteomes" id="UP000593571">
    <property type="component" value="Unassembled WGS sequence"/>
</dbReference>
<evidence type="ECO:0000313" key="13">
    <source>
        <dbReference type="Proteomes" id="UP000593571"/>
    </source>
</evidence>
<feature type="compositionally biased region" description="Basic and acidic residues" evidence="11">
    <location>
        <begin position="183"/>
        <end position="200"/>
    </location>
</feature>
<dbReference type="InterPro" id="IPR032675">
    <property type="entry name" value="LRR_dom_sf"/>
</dbReference>
<comment type="similarity">
    <text evidence="2">Belongs to the tropomodulin family.</text>
</comment>
<feature type="compositionally biased region" description="Basic and acidic residues" evidence="11">
    <location>
        <begin position="118"/>
        <end position="134"/>
    </location>
</feature>
<keyword evidence="13" id="KW-1185">Reference proteome</keyword>
<feature type="region of interest" description="Disordered" evidence="11">
    <location>
        <begin position="92"/>
        <end position="235"/>
    </location>
</feature>
<evidence type="ECO:0000256" key="11">
    <source>
        <dbReference type="SAM" id="MobiDB-lite"/>
    </source>
</evidence>
<feature type="compositionally biased region" description="Acidic residues" evidence="11">
    <location>
        <begin position="142"/>
        <end position="182"/>
    </location>
</feature>
<dbReference type="GO" id="GO:0030239">
    <property type="term" value="P:myofibril assembly"/>
    <property type="evidence" value="ECO:0007669"/>
    <property type="project" value="TreeGrafter"/>
</dbReference>
<dbReference type="OrthoDB" id="2163268at2759"/>
<feature type="region of interest" description="Disordered" evidence="11">
    <location>
        <begin position="1"/>
        <end position="21"/>
    </location>
</feature>
<evidence type="ECO:0000256" key="5">
    <source>
        <dbReference type="ARBA" id="ARBA00023212"/>
    </source>
</evidence>
<dbReference type="GO" id="GO:0051694">
    <property type="term" value="P:pointed-end actin filament capping"/>
    <property type="evidence" value="ECO:0007669"/>
    <property type="project" value="InterPro"/>
</dbReference>
<dbReference type="PANTHER" id="PTHR10901">
    <property type="entry name" value="TROPOMODULIN"/>
    <property type="match status" value="1"/>
</dbReference>
<proteinExistence type="inferred from homology"/>
<evidence type="ECO:0000256" key="2">
    <source>
        <dbReference type="ARBA" id="ARBA00009345"/>
    </source>
</evidence>
<comment type="caution">
    <text evidence="12">The sequence shown here is derived from an EMBL/GenBank/DDBJ whole genome shotgun (WGS) entry which is preliminary data.</text>
</comment>
<dbReference type="GO" id="GO:0005523">
    <property type="term" value="F:tropomyosin binding"/>
    <property type="evidence" value="ECO:0007669"/>
    <property type="project" value="InterPro"/>
</dbReference>
<gene>
    <name evidence="12" type="ORF">HJG63_007697</name>
</gene>
<name>A0A7J8HQP4_ROUAE</name>
<evidence type="ECO:0000256" key="4">
    <source>
        <dbReference type="ARBA" id="ARBA00023054"/>
    </source>
</evidence>
<feature type="coiled-coil region" evidence="10">
    <location>
        <begin position="404"/>
        <end position="441"/>
    </location>
</feature>